<dbReference type="Gene3D" id="3.30.420.10">
    <property type="entry name" value="Ribonuclease H-like superfamily/Ribonuclease H"/>
    <property type="match status" value="1"/>
</dbReference>
<feature type="compositionally biased region" description="Low complexity" evidence="7">
    <location>
        <begin position="93"/>
        <end position="102"/>
    </location>
</feature>
<keyword evidence="6" id="KW-0539">Nucleus</keyword>
<sequence>MAKRKRGSSEEMAADFGLGATLARLQNEKAGRKPSTAIDDDNEGWTVVGASRKKKRDDRKDSRRQGGSRHHERKRRSSDNMSEGDGSEKEPANEPVAPAAEPSSAYNNNPFSAKKNAPRNPFSTREKDDESVADEEAGNEAEKKTGTSRQSAREVRRKERNYPVIEHSPQARIQNFIKITDLQALALYILADGTAPQWVSVRSRTSIRQVVVLMVPGLELGMFSGRIPIEGDSVANGSADAKDEEKPGRLSVDPDDYYPTLLRPHKLPAALKSLSEIFPEVWPTRAQGDARGDNWYRLYSPIHTMLTSQIPKTKEERHFKKSRDHKGPAPQATNHWQNKRTPITEYLASFAEQQENDYIIHPAWYSSAEAKASAYERRKVAHQTTEDGWVDTNVSSIDDGTAPDDEIESGSVTAGRRILAVDCEMCKAENDESVLTRISLLDWDGSVVMDKLVKPDVTIKDYLTQYSGITQAMLQDVTTTLSDIQKELLEIITPRTILVGHSLNSDLNAMKLAHPFLIDTGILFPHVKGPPYKQSLKWLAQKYLHKEIQKGDKGHNSIVDAQTALDLVKQKCDRGPGWGTNETNAESIFKRIGRVNRPKSSNATRTGAVVDWGEPSRGHGAHAQISIGCQSDSDIVQAIKRTLAGQAQSKDGASEQVDFVWGRLRELELARGWWDGGRSSDDVEAMRQAALTRLGLGSKGDEVEVTGAKLGDIVSKTVDHIVQVYDSLPLCTAFIVYSGTGDPREVRRLQTMQQTHRREYATKNWDKLSVKWTDTEVQALSKACRRARKGVGFIVVK</sequence>
<evidence type="ECO:0000256" key="1">
    <source>
        <dbReference type="ARBA" id="ARBA00004123"/>
    </source>
</evidence>
<feature type="domain" description="Exonuclease" evidence="8">
    <location>
        <begin position="417"/>
        <end position="577"/>
    </location>
</feature>
<keyword evidence="4" id="KW-0378">Hydrolase</keyword>
<evidence type="ECO:0000259" key="8">
    <source>
        <dbReference type="SMART" id="SM00479"/>
    </source>
</evidence>
<dbReference type="Proteomes" id="UP000800035">
    <property type="component" value="Unassembled WGS sequence"/>
</dbReference>
<dbReference type="GO" id="GO:0003676">
    <property type="term" value="F:nucleic acid binding"/>
    <property type="evidence" value="ECO:0007669"/>
    <property type="project" value="InterPro"/>
</dbReference>
<protein>
    <recommendedName>
        <fullName evidence="8">Exonuclease domain-containing protein</fullName>
    </recommendedName>
</protein>
<dbReference type="CDD" id="cd06145">
    <property type="entry name" value="REX1_like"/>
    <property type="match status" value="1"/>
</dbReference>
<organism evidence="9 10">
    <name type="scientific">Byssothecium circinans</name>
    <dbReference type="NCBI Taxonomy" id="147558"/>
    <lineage>
        <taxon>Eukaryota</taxon>
        <taxon>Fungi</taxon>
        <taxon>Dikarya</taxon>
        <taxon>Ascomycota</taxon>
        <taxon>Pezizomycotina</taxon>
        <taxon>Dothideomycetes</taxon>
        <taxon>Pleosporomycetidae</taxon>
        <taxon>Pleosporales</taxon>
        <taxon>Massarineae</taxon>
        <taxon>Massarinaceae</taxon>
        <taxon>Byssothecium</taxon>
    </lineage>
</organism>
<dbReference type="InterPro" id="IPR013520">
    <property type="entry name" value="Ribonucl_H"/>
</dbReference>
<dbReference type="PANTHER" id="PTHR12801">
    <property type="entry name" value="RNA EXONUCLEASE REXO1 / RECO3 FAMILY MEMBER-RELATED"/>
    <property type="match status" value="1"/>
</dbReference>
<keyword evidence="10" id="KW-1185">Reference proteome</keyword>
<dbReference type="GO" id="GO:0005634">
    <property type="term" value="C:nucleus"/>
    <property type="evidence" value="ECO:0007669"/>
    <property type="project" value="UniProtKB-SubCell"/>
</dbReference>
<evidence type="ECO:0000256" key="2">
    <source>
        <dbReference type="ARBA" id="ARBA00006357"/>
    </source>
</evidence>
<accession>A0A6A5TCQ9</accession>
<dbReference type="InterPro" id="IPR047021">
    <property type="entry name" value="REXO1/3/4-like"/>
</dbReference>
<dbReference type="AlphaFoldDB" id="A0A6A5TCQ9"/>
<gene>
    <name evidence="9" type="ORF">CC80DRAFT_497484</name>
</gene>
<feature type="compositionally biased region" description="Basic and acidic residues" evidence="7">
    <location>
        <begin position="140"/>
        <end position="159"/>
    </location>
</feature>
<keyword evidence="3" id="KW-0540">Nuclease</keyword>
<comment type="similarity">
    <text evidence="2">Belongs to the REXO1/REXO3 family.</text>
</comment>
<dbReference type="OrthoDB" id="206335at2759"/>
<keyword evidence="5" id="KW-0269">Exonuclease</keyword>
<dbReference type="GO" id="GO:0004527">
    <property type="term" value="F:exonuclease activity"/>
    <property type="evidence" value="ECO:0007669"/>
    <property type="project" value="UniProtKB-KW"/>
</dbReference>
<evidence type="ECO:0000256" key="4">
    <source>
        <dbReference type="ARBA" id="ARBA00022801"/>
    </source>
</evidence>
<dbReference type="FunFam" id="3.30.420.10:FF:000019">
    <property type="entry name" value="RNA exonuclease NEF-sp"/>
    <property type="match status" value="1"/>
</dbReference>
<evidence type="ECO:0000313" key="9">
    <source>
        <dbReference type="EMBL" id="KAF1949452.1"/>
    </source>
</evidence>
<feature type="compositionally biased region" description="Basic residues" evidence="7">
    <location>
        <begin position="66"/>
        <end position="76"/>
    </location>
</feature>
<evidence type="ECO:0000313" key="10">
    <source>
        <dbReference type="Proteomes" id="UP000800035"/>
    </source>
</evidence>
<feature type="region of interest" description="Disordered" evidence="7">
    <location>
        <begin position="27"/>
        <end position="159"/>
    </location>
</feature>
<feature type="region of interest" description="Disordered" evidence="7">
    <location>
        <begin position="1"/>
        <end position="20"/>
    </location>
</feature>
<dbReference type="InterPro" id="IPR036397">
    <property type="entry name" value="RNaseH_sf"/>
</dbReference>
<evidence type="ECO:0000256" key="5">
    <source>
        <dbReference type="ARBA" id="ARBA00022839"/>
    </source>
</evidence>
<dbReference type="PANTHER" id="PTHR12801:SF115">
    <property type="entry name" value="FI18136P1-RELATED"/>
    <property type="match status" value="1"/>
</dbReference>
<comment type="subcellular location">
    <subcellularLocation>
        <location evidence="1">Nucleus</location>
    </subcellularLocation>
</comment>
<dbReference type="InterPro" id="IPR012337">
    <property type="entry name" value="RNaseH-like_sf"/>
</dbReference>
<feature type="region of interest" description="Disordered" evidence="7">
    <location>
        <begin position="234"/>
        <end position="255"/>
    </location>
</feature>
<proteinExistence type="inferred from homology"/>
<evidence type="ECO:0000256" key="6">
    <source>
        <dbReference type="ARBA" id="ARBA00023242"/>
    </source>
</evidence>
<name>A0A6A5TCQ9_9PLEO</name>
<dbReference type="InterPro" id="IPR034922">
    <property type="entry name" value="REX1-like_exo"/>
</dbReference>
<evidence type="ECO:0000256" key="3">
    <source>
        <dbReference type="ARBA" id="ARBA00022722"/>
    </source>
</evidence>
<dbReference type="EMBL" id="ML977037">
    <property type="protein sequence ID" value="KAF1949452.1"/>
    <property type="molecule type" value="Genomic_DNA"/>
</dbReference>
<dbReference type="SMART" id="SM00479">
    <property type="entry name" value="EXOIII"/>
    <property type="match status" value="1"/>
</dbReference>
<dbReference type="SUPFAM" id="SSF53098">
    <property type="entry name" value="Ribonuclease H-like"/>
    <property type="match status" value="1"/>
</dbReference>
<evidence type="ECO:0000256" key="7">
    <source>
        <dbReference type="SAM" id="MobiDB-lite"/>
    </source>
</evidence>
<dbReference type="Pfam" id="PF00929">
    <property type="entry name" value="RNase_T"/>
    <property type="match status" value="1"/>
</dbReference>
<reference evidence="9" key="1">
    <citation type="journal article" date="2020" name="Stud. Mycol.">
        <title>101 Dothideomycetes genomes: a test case for predicting lifestyles and emergence of pathogens.</title>
        <authorList>
            <person name="Haridas S."/>
            <person name="Albert R."/>
            <person name="Binder M."/>
            <person name="Bloem J."/>
            <person name="Labutti K."/>
            <person name="Salamov A."/>
            <person name="Andreopoulos B."/>
            <person name="Baker S."/>
            <person name="Barry K."/>
            <person name="Bills G."/>
            <person name="Bluhm B."/>
            <person name="Cannon C."/>
            <person name="Castanera R."/>
            <person name="Culley D."/>
            <person name="Daum C."/>
            <person name="Ezra D."/>
            <person name="Gonzalez J."/>
            <person name="Henrissat B."/>
            <person name="Kuo A."/>
            <person name="Liang C."/>
            <person name="Lipzen A."/>
            <person name="Lutzoni F."/>
            <person name="Magnuson J."/>
            <person name="Mondo S."/>
            <person name="Nolan M."/>
            <person name="Ohm R."/>
            <person name="Pangilinan J."/>
            <person name="Park H.-J."/>
            <person name="Ramirez L."/>
            <person name="Alfaro M."/>
            <person name="Sun H."/>
            <person name="Tritt A."/>
            <person name="Yoshinaga Y."/>
            <person name="Zwiers L.-H."/>
            <person name="Turgeon B."/>
            <person name="Goodwin S."/>
            <person name="Spatafora J."/>
            <person name="Crous P."/>
            <person name="Grigoriev I."/>
        </authorList>
    </citation>
    <scope>NUCLEOTIDE SEQUENCE</scope>
    <source>
        <strain evidence="9">CBS 675.92</strain>
    </source>
</reference>